<dbReference type="AlphaFoldDB" id="A0A0U3F8C1"/>
<accession>A0A0U3F8C1</accession>
<dbReference type="Pfam" id="PF12850">
    <property type="entry name" value="Metallophos_2"/>
    <property type="match status" value="1"/>
</dbReference>
<dbReference type="PANTHER" id="PTHR12905">
    <property type="entry name" value="METALLOPHOSPHOESTERASE"/>
    <property type="match status" value="1"/>
</dbReference>
<gene>
    <name evidence="2" type="ORF">EYM_05745</name>
</gene>
<dbReference type="GeneID" id="30680532"/>
<dbReference type="InterPro" id="IPR029052">
    <property type="entry name" value="Metallo-depent_PP-like"/>
</dbReference>
<dbReference type="KEGG" id="iis:EYM_05745"/>
<feature type="domain" description="Calcineurin-like phosphoesterase" evidence="1">
    <location>
        <begin position="1"/>
        <end position="171"/>
    </location>
</feature>
<dbReference type="InterPro" id="IPR024654">
    <property type="entry name" value="Calcineurin-like_PHP_lpxH"/>
</dbReference>
<proteinExistence type="predicted"/>
<evidence type="ECO:0000313" key="2">
    <source>
        <dbReference type="EMBL" id="ALU11881.1"/>
    </source>
</evidence>
<organism evidence="2 3">
    <name type="scientific">Ignicoccus islandicus DSM 13165</name>
    <dbReference type="NCBI Taxonomy" id="940295"/>
    <lineage>
        <taxon>Archaea</taxon>
        <taxon>Thermoproteota</taxon>
        <taxon>Thermoprotei</taxon>
        <taxon>Desulfurococcales</taxon>
        <taxon>Desulfurococcaceae</taxon>
        <taxon>Ignicoccus</taxon>
    </lineage>
</organism>
<dbReference type="Proteomes" id="UP000060778">
    <property type="component" value="Chromosome"/>
</dbReference>
<dbReference type="SUPFAM" id="SSF56300">
    <property type="entry name" value="Metallo-dependent phosphatases"/>
    <property type="match status" value="1"/>
</dbReference>
<dbReference type="OrthoDB" id="50367at2157"/>
<reference evidence="2 3" key="1">
    <citation type="submission" date="2013-11" db="EMBL/GenBank/DDBJ databases">
        <title>Comparative genomics of Ignicoccus.</title>
        <authorList>
            <person name="Podar M."/>
        </authorList>
    </citation>
    <scope>NUCLEOTIDE SEQUENCE [LARGE SCALE GENOMIC DNA]</scope>
    <source>
        <strain evidence="2 3">DSM 13165</strain>
    </source>
</reference>
<dbReference type="InterPro" id="IPR051693">
    <property type="entry name" value="UPF0046_metallophosphoest"/>
</dbReference>
<dbReference type="PANTHER" id="PTHR12905:SF0">
    <property type="entry name" value="CALCINEURIN-LIKE PHOSPHOESTERASE DOMAIN-CONTAINING PROTEIN"/>
    <property type="match status" value="1"/>
</dbReference>
<name>A0A0U3F8C1_9CREN</name>
<dbReference type="RefSeq" id="WP_075050056.1">
    <property type="nucleotide sequence ID" value="NZ_CP006867.1"/>
</dbReference>
<evidence type="ECO:0000313" key="3">
    <source>
        <dbReference type="Proteomes" id="UP000060778"/>
    </source>
</evidence>
<keyword evidence="3" id="KW-1185">Reference proteome</keyword>
<dbReference type="EMBL" id="CP006867">
    <property type="protein sequence ID" value="ALU11881.1"/>
    <property type="molecule type" value="Genomic_DNA"/>
</dbReference>
<dbReference type="Gene3D" id="3.60.21.10">
    <property type="match status" value="1"/>
</dbReference>
<sequence length="192" mass="21219">MKVLHVSDVHCYDELLEKVLEDEEYDLVVATGDFECLSTAEKLSKAKAKVLAVTGNSDDPQIADYLEDTGMSVENKVVTFRGLKFAGVSGQDPRTSLKKLIGEEFDVLLTHYPPKGVVDLAWTGNHIGSNSVRKLVEEKEPLVVHCGHVHEARGWDKLGRTIVINSGSLEEGWYAIIDGEKLRIIFKNALGI</sequence>
<protein>
    <submittedName>
        <fullName evidence="2">Metallophosphoesterase</fullName>
    </submittedName>
</protein>
<evidence type="ECO:0000259" key="1">
    <source>
        <dbReference type="Pfam" id="PF12850"/>
    </source>
</evidence>